<dbReference type="EMBL" id="UZAH01028624">
    <property type="protein sequence ID" value="VDP01354.1"/>
    <property type="molecule type" value="Genomic_DNA"/>
</dbReference>
<proteinExistence type="predicted"/>
<accession>A0A3P8B9C3</accession>
<evidence type="ECO:0000313" key="2">
    <source>
        <dbReference type="Proteomes" id="UP000050761"/>
    </source>
</evidence>
<reference evidence="1 2" key="1">
    <citation type="submission" date="2018-11" db="EMBL/GenBank/DDBJ databases">
        <authorList>
            <consortium name="Pathogen Informatics"/>
        </authorList>
    </citation>
    <scope>NUCLEOTIDE SEQUENCE [LARGE SCALE GENOMIC DNA]</scope>
</reference>
<evidence type="ECO:0000313" key="3">
    <source>
        <dbReference type="WBParaSite" id="HPBE_0001495301-mRNA-1"/>
    </source>
</evidence>
<organism evidence="2 3">
    <name type="scientific">Heligmosomoides polygyrus</name>
    <name type="common">Parasitic roundworm</name>
    <dbReference type="NCBI Taxonomy" id="6339"/>
    <lineage>
        <taxon>Eukaryota</taxon>
        <taxon>Metazoa</taxon>
        <taxon>Ecdysozoa</taxon>
        <taxon>Nematoda</taxon>
        <taxon>Chromadorea</taxon>
        <taxon>Rhabditida</taxon>
        <taxon>Rhabditina</taxon>
        <taxon>Rhabditomorpha</taxon>
        <taxon>Strongyloidea</taxon>
        <taxon>Heligmosomidae</taxon>
        <taxon>Heligmosomoides</taxon>
    </lineage>
</organism>
<dbReference type="OrthoDB" id="5829348at2759"/>
<protein>
    <submittedName>
        <fullName evidence="3">DNA helicase</fullName>
    </submittedName>
</protein>
<evidence type="ECO:0000313" key="1">
    <source>
        <dbReference type="EMBL" id="VDP01354.1"/>
    </source>
</evidence>
<dbReference type="WBParaSite" id="HPBE_0001495301-mRNA-1">
    <property type="protein sequence ID" value="HPBE_0001495301-mRNA-1"/>
    <property type="gene ID" value="HPBE_0001495301"/>
</dbReference>
<dbReference type="AlphaFoldDB" id="A0A183G1A2"/>
<keyword evidence="2" id="KW-1185">Reference proteome</keyword>
<gene>
    <name evidence="1" type="ORF">HPBE_LOCUS14954</name>
</gene>
<accession>A0A183G1A2</accession>
<sequence length="220" mass="25924">MKICLATKLMHSDDVFPLLDVVVRRKWLTLNKQQSHDESFDDIDFDYYRMRKIRLSNVVKDHSAPMNVQVRNLYRYIAKNGAADENFAVVMDTMNNTEIDHRRSIHFYEETSAYLDEFIKNRASRRPLIRVRLTMNTITSTHHDTLLFLDHFPRNLALKIGVLFNEDVSFHKTIWTSQKGCVIHLDWRPVLVNPLGMGQLSNLLVISWRKFRLSRCCIAE</sequence>
<name>A0A183G1A2_HELPZ</name>
<dbReference type="Proteomes" id="UP000050761">
    <property type="component" value="Unassembled WGS sequence"/>
</dbReference>
<reference evidence="3" key="2">
    <citation type="submission" date="2019-09" db="UniProtKB">
        <authorList>
            <consortium name="WormBaseParasite"/>
        </authorList>
    </citation>
    <scope>IDENTIFICATION</scope>
</reference>